<keyword evidence="6" id="KW-0677">Repeat</keyword>
<dbReference type="Proteomes" id="UP000283458">
    <property type="component" value="Unassembled WGS sequence"/>
</dbReference>
<dbReference type="Pfam" id="PF13414">
    <property type="entry name" value="TPR_11"/>
    <property type="match status" value="1"/>
</dbReference>
<keyword evidence="4" id="KW-0328">Glycosyltransferase</keyword>
<dbReference type="GO" id="GO:0097363">
    <property type="term" value="F:protein O-acetylglucosaminyltransferase activity"/>
    <property type="evidence" value="ECO:0007669"/>
    <property type="project" value="UniProtKB-EC"/>
</dbReference>
<evidence type="ECO:0000256" key="2">
    <source>
        <dbReference type="ARBA" id="ARBA00005386"/>
    </source>
</evidence>
<sequence length="755" mass="83368">MLPSLRNQPIAERLETGLRLHAAGNLPDAAAIYTSVLEKDHDNADSLHRLGMIFHQVGHVQIAVACFERSLDLAPSVANCHGNFAYALRDLGRLDEAVAHFALAARLRWDSPQILCNLATTLCEAGKADQAMAAYRRALALDPALTEAWFNLAAPLAAAGDPDRAERFYRRALRLDPGFADAAFQLGNLLFQSRRLDAAEAAFRAAIGARPGIADHHNNLGVALQEQSRLEEAAARYAEALALNPDHADAAFNRGSVLLAQNRLTEATAGFERLLERHPHHAAAKFALCMGQLPVLYATAEEIPARRRAYAERLNRLAESAGPDAQALADAIGSSQPFFLPYQGENDRDLQSLYGAMACRLLADPRPLAARRRRRRPGERIRVGVVSGYFHEHTVWRLFIDRWLSQMDRTRFALFGYHTGLTRDARTDESARLCDRFVERRQSGAQWRQTILADSPDVLLYPEVGMDPMAGHLAAQRLAPLQCVAWGHPNTTGMPTMDCFLTSALMEPPDADAHYTEKLIRLPNLGVCYGARDWSPTPPQRAALGLRPSAMVYWSGQALYKYLPQHDAVFPRIARAVGDCQFVFIAFAKSQAVTDLFRARLKRAFAAYGLRAADHCVILPSMPEERFIDAVRQSDALLDTIGWSGGKSTLDCLSAHDAPIVTLPGDFLRGRHSAAILTRLGVTDTIAESLDSYVAIAARLGLDAQWRRDLRRRMAAARHRAFDDRACVEALESFLVDAVERAGDSVPVRADPRFS</sequence>
<dbReference type="InterPro" id="IPR019734">
    <property type="entry name" value="TPR_rpt"/>
</dbReference>
<dbReference type="PANTHER" id="PTHR44835">
    <property type="entry name" value="UDP-N-ACETYLGLUCOSAMINE--PEPTIDE N-ACETYLGLUCOSAMINYLTRANSFERASE SPINDLY-RELATED"/>
    <property type="match status" value="1"/>
</dbReference>
<dbReference type="Gene3D" id="3.40.50.2000">
    <property type="entry name" value="Glycogen Phosphorylase B"/>
    <property type="match status" value="1"/>
</dbReference>
<dbReference type="Pfam" id="PF13844">
    <property type="entry name" value="Glyco_transf_41"/>
    <property type="match status" value="2"/>
</dbReference>
<keyword evidence="7 8" id="KW-0802">TPR repeat</keyword>
<keyword evidence="5" id="KW-0808">Transferase</keyword>
<dbReference type="SUPFAM" id="SSF48452">
    <property type="entry name" value="TPR-like"/>
    <property type="match status" value="1"/>
</dbReference>
<dbReference type="EC" id="2.4.1.255" evidence="3"/>
<dbReference type="InterPro" id="IPR011990">
    <property type="entry name" value="TPR-like_helical_dom_sf"/>
</dbReference>
<evidence type="ECO:0000256" key="8">
    <source>
        <dbReference type="PROSITE-ProRule" id="PRU00339"/>
    </source>
</evidence>
<reference evidence="10 11" key="1">
    <citation type="submission" date="2018-09" db="EMBL/GenBank/DDBJ databases">
        <authorList>
            <person name="Zhu H."/>
        </authorList>
    </citation>
    <scope>NUCLEOTIDE SEQUENCE [LARGE SCALE GENOMIC DNA]</scope>
    <source>
        <strain evidence="10 11">K2W22B-5</strain>
    </source>
</reference>
<feature type="repeat" description="TPR" evidence="8">
    <location>
        <begin position="248"/>
        <end position="281"/>
    </location>
</feature>
<organism evidence="10 11">
    <name type="scientific">Azospirillum cavernae</name>
    <dbReference type="NCBI Taxonomy" id="2320860"/>
    <lineage>
        <taxon>Bacteria</taxon>
        <taxon>Pseudomonadati</taxon>
        <taxon>Pseudomonadota</taxon>
        <taxon>Alphaproteobacteria</taxon>
        <taxon>Rhodospirillales</taxon>
        <taxon>Azospirillaceae</taxon>
        <taxon>Azospirillum</taxon>
    </lineage>
</organism>
<evidence type="ECO:0000256" key="3">
    <source>
        <dbReference type="ARBA" id="ARBA00011970"/>
    </source>
</evidence>
<dbReference type="RefSeq" id="WP_119830599.1">
    <property type="nucleotide sequence ID" value="NZ_QYUL01000001.1"/>
</dbReference>
<evidence type="ECO:0000313" key="10">
    <source>
        <dbReference type="EMBL" id="RJF84966.1"/>
    </source>
</evidence>
<comment type="similarity">
    <text evidence="2">Belongs to the glycosyltransferase 41 family. O-GlcNAc transferase subfamily.</text>
</comment>
<feature type="repeat" description="TPR" evidence="8">
    <location>
        <begin position="44"/>
        <end position="77"/>
    </location>
</feature>
<proteinExistence type="inferred from homology"/>
<dbReference type="Gene3D" id="3.40.50.11380">
    <property type="match status" value="1"/>
</dbReference>
<dbReference type="PROSITE" id="PS50293">
    <property type="entry name" value="TPR_REGION"/>
    <property type="match status" value="1"/>
</dbReference>
<feature type="repeat" description="TPR" evidence="8">
    <location>
        <begin position="146"/>
        <end position="179"/>
    </location>
</feature>
<dbReference type="OrthoDB" id="146908at2"/>
<dbReference type="Pfam" id="PF13432">
    <property type="entry name" value="TPR_16"/>
    <property type="match status" value="2"/>
</dbReference>
<dbReference type="SMART" id="SM00028">
    <property type="entry name" value="TPR"/>
    <property type="match status" value="8"/>
</dbReference>
<feature type="domain" description="O-GlcNAc transferase C-terminal" evidence="9">
    <location>
        <begin position="541"/>
        <end position="720"/>
    </location>
</feature>
<evidence type="ECO:0000256" key="4">
    <source>
        <dbReference type="ARBA" id="ARBA00022676"/>
    </source>
</evidence>
<evidence type="ECO:0000256" key="5">
    <source>
        <dbReference type="ARBA" id="ARBA00022679"/>
    </source>
</evidence>
<protein>
    <recommendedName>
        <fullName evidence="3">protein O-GlcNAc transferase</fullName>
        <ecNumber evidence="3">2.4.1.255</ecNumber>
    </recommendedName>
</protein>
<name>A0A418W4M1_9PROT</name>
<gene>
    <name evidence="10" type="ORF">D3877_10910</name>
</gene>
<feature type="domain" description="O-GlcNAc transferase C-terminal" evidence="9">
    <location>
        <begin position="370"/>
        <end position="524"/>
    </location>
</feature>
<dbReference type="PROSITE" id="PS50005">
    <property type="entry name" value="TPR"/>
    <property type="match status" value="6"/>
</dbReference>
<feature type="repeat" description="TPR" evidence="8">
    <location>
        <begin position="214"/>
        <end position="247"/>
    </location>
</feature>
<dbReference type="AlphaFoldDB" id="A0A418W4M1"/>
<evidence type="ECO:0000256" key="7">
    <source>
        <dbReference type="ARBA" id="ARBA00022803"/>
    </source>
</evidence>
<evidence type="ECO:0000259" key="9">
    <source>
        <dbReference type="Pfam" id="PF13844"/>
    </source>
</evidence>
<feature type="repeat" description="TPR" evidence="8">
    <location>
        <begin position="112"/>
        <end position="145"/>
    </location>
</feature>
<comment type="pathway">
    <text evidence="1">Protein modification; protein glycosylation.</text>
</comment>
<evidence type="ECO:0000256" key="6">
    <source>
        <dbReference type="ARBA" id="ARBA00022737"/>
    </source>
</evidence>
<dbReference type="InterPro" id="IPR029489">
    <property type="entry name" value="OGT/SEC/SPY_C"/>
</dbReference>
<accession>A0A418W4M1</accession>
<comment type="caution">
    <text evidence="10">The sequence shown here is derived from an EMBL/GenBank/DDBJ whole genome shotgun (WGS) entry which is preliminary data.</text>
</comment>
<feature type="repeat" description="TPR" evidence="8">
    <location>
        <begin position="180"/>
        <end position="213"/>
    </location>
</feature>
<dbReference type="InterPro" id="IPR051939">
    <property type="entry name" value="Glycosyltr_41/O-GlcNAc_trsf"/>
</dbReference>
<keyword evidence="11" id="KW-1185">Reference proteome</keyword>
<dbReference type="Pfam" id="PF14559">
    <property type="entry name" value="TPR_19"/>
    <property type="match status" value="1"/>
</dbReference>
<dbReference type="Gene3D" id="1.25.40.10">
    <property type="entry name" value="Tetratricopeptide repeat domain"/>
    <property type="match status" value="4"/>
</dbReference>
<dbReference type="PANTHER" id="PTHR44835:SF1">
    <property type="entry name" value="PROTEIN O-GLCNAC TRANSFERASE"/>
    <property type="match status" value="1"/>
</dbReference>
<evidence type="ECO:0000256" key="1">
    <source>
        <dbReference type="ARBA" id="ARBA00004922"/>
    </source>
</evidence>
<dbReference type="EMBL" id="QYUL01000001">
    <property type="protein sequence ID" value="RJF84966.1"/>
    <property type="molecule type" value="Genomic_DNA"/>
</dbReference>
<evidence type="ECO:0000313" key="11">
    <source>
        <dbReference type="Proteomes" id="UP000283458"/>
    </source>
</evidence>